<sequence length="344" mass="36154">MQLPPSQLKPVLYALVLGFGSAMAALAIGFPAPFLTGPALVVSLAGVVGVPLFMPNFLRNGVFVVIGMTMGAGVTPETVATAAKWPLSILMLFAGLIVIMIVSARFLRTMFGYDKYTALLSATPGHLSYVLSLSTETKADIPVLSIVQTMRVLTLTLAVPFIVALVYPDLEPRFALEGESITLSGLIIVSSVALCVGLILMKLKMPAALLMGGLIVSAFFHVTEILPGTIPSWLTSPAFILMGILIGTRFNGATWSLLRGALTASLVVTGVALIVSGASALIVGMFIDVPPAHLLIAFAPGGLETMAAMGIMLDANPAFIAAHHVLRIMFLTAIIPIALRFIRD</sequence>
<accession>A0A0N0E7T7</accession>
<dbReference type="InterPro" id="IPR007820">
    <property type="entry name" value="AbrB_fam"/>
</dbReference>
<proteinExistence type="predicted"/>
<dbReference type="GO" id="GO:0010468">
    <property type="term" value="P:regulation of gene expression"/>
    <property type="evidence" value="ECO:0007669"/>
    <property type="project" value="InterPro"/>
</dbReference>
<dbReference type="STRING" id="1514904.SU32_07560"/>
<dbReference type="Proteomes" id="UP000038011">
    <property type="component" value="Unassembled WGS sequence"/>
</dbReference>
<dbReference type="NCBIfam" id="TIGR03082">
    <property type="entry name" value="Gneg_AbrB_dup"/>
    <property type="match status" value="2"/>
</dbReference>
<dbReference type="PIRSF" id="PIRSF038991">
    <property type="entry name" value="Protein_AbrB"/>
    <property type="match status" value="1"/>
</dbReference>
<feature type="transmembrane region" description="Helical" evidence="1">
    <location>
        <begin position="325"/>
        <end position="342"/>
    </location>
</feature>
<protein>
    <recommendedName>
        <fullName evidence="4">Ammonia monooxygenase</fullName>
    </recommendedName>
</protein>
<evidence type="ECO:0000313" key="2">
    <source>
        <dbReference type="EMBL" id="KPB01571.1"/>
    </source>
</evidence>
<feature type="transmembrane region" description="Helical" evidence="1">
    <location>
        <begin position="232"/>
        <end position="250"/>
    </location>
</feature>
<gene>
    <name evidence="2" type="ORF">SU32_07560</name>
</gene>
<feature type="transmembrane region" description="Helical" evidence="1">
    <location>
        <begin position="152"/>
        <end position="168"/>
    </location>
</feature>
<feature type="transmembrane region" description="Helical" evidence="1">
    <location>
        <begin position="36"/>
        <end position="54"/>
    </location>
</feature>
<comment type="caution">
    <text evidence="2">The sequence shown here is derived from an EMBL/GenBank/DDBJ whole genome shotgun (WGS) entry which is preliminary data.</text>
</comment>
<feature type="transmembrane region" description="Helical" evidence="1">
    <location>
        <begin position="85"/>
        <end position="107"/>
    </location>
</feature>
<organism evidence="2 3">
    <name type="scientific">Ahrensia marina</name>
    <dbReference type="NCBI Taxonomy" id="1514904"/>
    <lineage>
        <taxon>Bacteria</taxon>
        <taxon>Pseudomonadati</taxon>
        <taxon>Pseudomonadota</taxon>
        <taxon>Alphaproteobacteria</taxon>
        <taxon>Hyphomicrobiales</taxon>
        <taxon>Ahrensiaceae</taxon>
        <taxon>Ahrensia</taxon>
    </lineage>
</organism>
<reference evidence="2 3" key="1">
    <citation type="submission" date="2015-01" db="EMBL/GenBank/DDBJ databases">
        <title>Ahrensia donghaiensis sp. nov., a novel dimethylsulphoniopropionate-cleavage bacterium isolated from seawater and emended descriptions of the genus Ahrensia and Ahrensia kielensis.</title>
        <authorList>
            <person name="Liu J."/>
        </authorList>
    </citation>
    <scope>NUCLEOTIDE SEQUENCE [LARGE SCALE GENOMIC DNA]</scope>
    <source>
        <strain evidence="2 3">LZD062</strain>
    </source>
</reference>
<keyword evidence="1" id="KW-0472">Membrane</keyword>
<feature type="transmembrane region" description="Helical" evidence="1">
    <location>
        <begin position="207"/>
        <end position="226"/>
    </location>
</feature>
<dbReference type="PANTHER" id="PTHR38457:SF1">
    <property type="entry name" value="REGULATOR ABRB-RELATED"/>
    <property type="match status" value="1"/>
</dbReference>
<evidence type="ECO:0000256" key="1">
    <source>
        <dbReference type="SAM" id="Phobius"/>
    </source>
</evidence>
<feature type="transmembrane region" description="Helical" evidence="1">
    <location>
        <begin position="262"/>
        <end position="287"/>
    </location>
</feature>
<dbReference type="GO" id="GO:0016020">
    <property type="term" value="C:membrane"/>
    <property type="evidence" value="ECO:0007669"/>
    <property type="project" value="InterPro"/>
</dbReference>
<dbReference type="PANTHER" id="PTHR38457">
    <property type="entry name" value="REGULATOR ABRB-RELATED"/>
    <property type="match status" value="1"/>
</dbReference>
<evidence type="ECO:0008006" key="4">
    <source>
        <dbReference type="Google" id="ProtNLM"/>
    </source>
</evidence>
<keyword evidence="3" id="KW-1185">Reference proteome</keyword>
<dbReference type="AlphaFoldDB" id="A0A0N0E7T7"/>
<evidence type="ECO:0000313" key="3">
    <source>
        <dbReference type="Proteomes" id="UP000038011"/>
    </source>
</evidence>
<dbReference type="EMBL" id="JXMU01000010">
    <property type="protein sequence ID" value="KPB01571.1"/>
    <property type="molecule type" value="Genomic_DNA"/>
</dbReference>
<dbReference type="PATRIC" id="fig|1514904.3.peg.332"/>
<keyword evidence="1" id="KW-1133">Transmembrane helix</keyword>
<feature type="transmembrane region" description="Helical" evidence="1">
    <location>
        <begin position="12"/>
        <end position="30"/>
    </location>
</feature>
<name>A0A0N0E7T7_9HYPH</name>
<dbReference type="InterPro" id="IPR017516">
    <property type="entry name" value="AbrB_dup"/>
</dbReference>
<dbReference type="Pfam" id="PF05145">
    <property type="entry name" value="AbrB"/>
    <property type="match status" value="1"/>
</dbReference>
<feature type="transmembrane region" description="Helical" evidence="1">
    <location>
        <begin position="180"/>
        <end position="200"/>
    </location>
</feature>
<keyword evidence="1" id="KW-0812">Transmembrane</keyword>
<feature type="transmembrane region" description="Helical" evidence="1">
    <location>
        <begin position="61"/>
        <end position="79"/>
    </location>
</feature>